<accession>A0A6J7RFA7</accession>
<feature type="region of interest" description="Disordered" evidence="1">
    <location>
        <begin position="55"/>
        <end position="78"/>
    </location>
</feature>
<dbReference type="AlphaFoldDB" id="A0A6J7RFA7"/>
<proteinExistence type="predicted"/>
<evidence type="ECO:0000256" key="1">
    <source>
        <dbReference type="SAM" id="MobiDB-lite"/>
    </source>
</evidence>
<protein>
    <submittedName>
        <fullName evidence="2">Unannotated protein</fullName>
    </submittedName>
</protein>
<reference evidence="2" key="1">
    <citation type="submission" date="2020-05" db="EMBL/GenBank/DDBJ databases">
        <authorList>
            <person name="Chiriac C."/>
            <person name="Salcher M."/>
            <person name="Ghai R."/>
            <person name="Kavagutti S V."/>
        </authorList>
    </citation>
    <scope>NUCLEOTIDE SEQUENCE</scope>
</reference>
<name>A0A6J7RFA7_9ZZZZ</name>
<dbReference type="EMBL" id="CAFBOZ010000395">
    <property type="protein sequence ID" value="CAB5027376.1"/>
    <property type="molecule type" value="Genomic_DNA"/>
</dbReference>
<gene>
    <name evidence="2" type="ORF">UFOPK3992_02089</name>
</gene>
<evidence type="ECO:0000313" key="2">
    <source>
        <dbReference type="EMBL" id="CAB5027376.1"/>
    </source>
</evidence>
<organism evidence="2">
    <name type="scientific">freshwater metagenome</name>
    <dbReference type="NCBI Taxonomy" id="449393"/>
    <lineage>
        <taxon>unclassified sequences</taxon>
        <taxon>metagenomes</taxon>
        <taxon>ecological metagenomes</taxon>
    </lineage>
</organism>
<sequence>MRATVWDTVGPLCPSRSAMRARMGAMPSSCSSNTVRRYISVVSIRSLTGDSLRRFRERRSRSSSAGTRASRARDPILP</sequence>